<dbReference type="RefSeq" id="WP_168719259.1">
    <property type="nucleotide sequence ID" value="NZ_CP042909.1"/>
</dbReference>
<keyword evidence="1" id="KW-0378">Hydrolase</keyword>
<dbReference type="Gene3D" id="3.40.50.1820">
    <property type="entry name" value="alpha/beta hydrolase"/>
    <property type="match status" value="1"/>
</dbReference>
<protein>
    <submittedName>
        <fullName evidence="1">Aminopeptidase</fullName>
    </submittedName>
</protein>
<proteinExistence type="predicted"/>
<sequence>MAGSASIERLEAGGIFFKVFFPPRPSPGLLLLPESRSSTVESLAEKLLLEEFSVVLPESFPGYTEILTAFEDLRSNSPVKSRVLQWWVWGEGRGGLWALRLSRDLGAEIRGLILDSLRAEDREEASGLLSALRKPHLLFHPQLEDSFPFPEAERMFTLSPAHAKKLLLLPGMRRGEVLLKSPDLYVQTIAEFVNPRAGRWRRKKDSLRG</sequence>
<dbReference type="Proteomes" id="UP000501253">
    <property type="component" value="Chromosome"/>
</dbReference>
<dbReference type="GO" id="GO:0004177">
    <property type="term" value="F:aminopeptidase activity"/>
    <property type="evidence" value="ECO:0007669"/>
    <property type="project" value="UniProtKB-KW"/>
</dbReference>
<reference evidence="1 2" key="1">
    <citation type="submission" date="2019-08" db="EMBL/GenBank/DDBJ databases">
        <title>Complete genome sequence of Thermosulfurimonas marina SU872T, an anaerobic thermophilic chemolithoautotrophic bacterium isolated from a shallow marine hydrothermal vent.</title>
        <authorList>
            <person name="Allioux M."/>
            <person name="Jebbar M."/>
            <person name="Slobodkina G."/>
            <person name="Slobodkin A."/>
            <person name="Moalic Y."/>
            <person name="Frolova A."/>
            <person name="Shao Z."/>
            <person name="Alain K."/>
        </authorList>
    </citation>
    <scope>NUCLEOTIDE SEQUENCE [LARGE SCALE GENOMIC DNA]</scope>
    <source>
        <strain evidence="1 2">SU872</strain>
    </source>
</reference>
<dbReference type="SUPFAM" id="SSF53474">
    <property type="entry name" value="alpha/beta-Hydrolases"/>
    <property type="match status" value="1"/>
</dbReference>
<gene>
    <name evidence="1" type="ORF">FVE67_03430</name>
</gene>
<organism evidence="1 2">
    <name type="scientific">Thermosulfurimonas marina</name>
    <dbReference type="NCBI Taxonomy" id="2047767"/>
    <lineage>
        <taxon>Bacteria</taxon>
        <taxon>Pseudomonadati</taxon>
        <taxon>Thermodesulfobacteriota</taxon>
        <taxon>Thermodesulfobacteria</taxon>
        <taxon>Thermodesulfobacteriales</taxon>
        <taxon>Thermodesulfobacteriaceae</taxon>
        <taxon>Thermosulfurimonas</taxon>
    </lineage>
</organism>
<name>A0A6H1WRQ8_9BACT</name>
<dbReference type="KEGG" id="tmai:FVE67_03430"/>
<evidence type="ECO:0000313" key="2">
    <source>
        <dbReference type="Proteomes" id="UP000501253"/>
    </source>
</evidence>
<keyword evidence="1" id="KW-0031">Aminopeptidase</keyword>
<accession>A0A6H1WRQ8</accession>
<dbReference type="EMBL" id="CP042909">
    <property type="protein sequence ID" value="QJA05905.1"/>
    <property type="molecule type" value="Genomic_DNA"/>
</dbReference>
<keyword evidence="2" id="KW-1185">Reference proteome</keyword>
<keyword evidence="1" id="KW-0645">Protease</keyword>
<dbReference type="AlphaFoldDB" id="A0A6H1WRQ8"/>
<dbReference type="InterPro" id="IPR029058">
    <property type="entry name" value="AB_hydrolase_fold"/>
</dbReference>
<evidence type="ECO:0000313" key="1">
    <source>
        <dbReference type="EMBL" id="QJA05905.1"/>
    </source>
</evidence>